<comment type="caution">
    <text evidence="2">The sequence shown here is derived from an EMBL/GenBank/DDBJ whole genome shotgun (WGS) entry which is preliminary data.</text>
</comment>
<dbReference type="RefSeq" id="WP_163959411.1">
    <property type="nucleotide sequence ID" value="NZ_BAAAES010000008.1"/>
</dbReference>
<dbReference type="Proteomes" id="UP001500238">
    <property type="component" value="Unassembled WGS sequence"/>
</dbReference>
<evidence type="ECO:0000313" key="3">
    <source>
        <dbReference type="Proteomes" id="UP001500238"/>
    </source>
</evidence>
<evidence type="ECO:0008006" key="4">
    <source>
        <dbReference type="Google" id="ProtNLM"/>
    </source>
</evidence>
<dbReference type="EMBL" id="BAAAES010000008">
    <property type="protein sequence ID" value="GAA0668716.1"/>
    <property type="molecule type" value="Genomic_DNA"/>
</dbReference>
<gene>
    <name evidence="2" type="ORF">GCM10009102_18830</name>
</gene>
<feature type="signal peptide" evidence="1">
    <location>
        <begin position="1"/>
        <end position="18"/>
    </location>
</feature>
<reference evidence="2 3" key="1">
    <citation type="journal article" date="2019" name="Int. J. Syst. Evol. Microbiol.">
        <title>The Global Catalogue of Microorganisms (GCM) 10K type strain sequencing project: providing services to taxonomists for standard genome sequencing and annotation.</title>
        <authorList>
            <consortium name="The Broad Institute Genomics Platform"/>
            <consortium name="The Broad Institute Genome Sequencing Center for Infectious Disease"/>
            <person name="Wu L."/>
            <person name="Ma J."/>
        </authorList>
    </citation>
    <scope>NUCLEOTIDE SEQUENCE [LARGE SCALE GENOMIC DNA]</scope>
    <source>
        <strain evidence="2 3">JCM 14603</strain>
    </source>
</reference>
<evidence type="ECO:0000313" key="2">
    <source>
        <dbReference type="EMBL" id="GAA0668716.1"/>
    </source>
</evidence>
<proteinExistence type="predicted"/>
<feature type="chain" id="PRO_5045274156" description="Lipoprotein" evidence="1">
    <location>
        <begin position="19"/>
        <end position="296"/>
    </location>
</feature>
<accession>A0ABN1HUY3</accession>
<sequence length="296" mass="30594">MPLAAGLLPLLAGCASFAGTPEPVIATDQVVAIAREAPYRIQDAAALIAASGNTTLGYRNAFIAVQLAAIDARYLQFRRKLAIQSKSANFGLEIGTLALTGGGAVAGERLANILSAGGAGLTGTKAALSKEVYFEKALPALIASMEAQRLAARAPLIAGLRQTIIAYPTAQAIADLFALQNSASLDAAIGSLTAAATQQQGEAEARYTQVVATCAQPEDGVDADWRRLRQGLRTLDAAADEATLDIVSGLIGSDTAPPYAEQKRLVVAKVASAYCTRVAVQDLMRRITASAGVPFP</sequence>
<protein>
    <recommendedName>
        <fullName evidence="4">Lipoprotein</fullName>
    </recommendedName>
</protein>
<evidence type="ECO:0000256" key="1">
    <source>
        <dbReference type="SAM" id="SignalP"/>
    </source>
</evidence>
<keyword evidence="1" id="KW-0732">Signal</keyword>
<organism evidence="2 3">
    <name type="scientific">Sphingomonas insulae</name>
    <dbReference type="NCBI Taxonomy" id="424800"/>
    <lineage>
        <taxon>Bacteria</taxon>
        <taxon>Pseudomonadati</taxon>
        <taxon>Pseudomonadota</taxon>
        <taxon>Alphaproteobacteria</taxon>
        <taxon>Sphingomonadales</taxon>
        <taxon>Sphingomonadaceae</taxon>
        <taxon>Sphingomonas</taxon>
    </lineage>
</organism>
<keyword evidence="3" id="KW-1185">Reference proteome</keyword>
<name>A0ABN1HUY3_9SPHN</name>